<evidence type="ECO:0000313" key="3">
    <source>
        <dbReference type="EMBL" id="KIY73671.1"/>
    </source>
</evidence>
<dbReference type="Pfam" id="PF09282">
    <property type="entry name" value="Mago-bind"/>
    <property type="match status" value="1"/>
</dbReference>
<dbReference type="STRING" id="1314674.A0A0D7BVN3"/>
<proteinExistence type="predicted"/>
<dbReference type="InterPro" id="IPR039333">
    <property type="entry name" value="PYM1"/>
</dbReference>
<feature type="compositionally biased region" description="Basic and acidic residues" evidence="1">
    <location>
        <begin position="102"/>
        <end position="114"/>
    </location>
</feature>
<evidence type="ECO:0000313" key="4">
    <source>
        <dbReference type="Proteomes" id="UP000054007"/>
    </source>
</evidence>
<accession>A0A0D7BVN3</accession>
<feature type="domain" description="WIBG Mago-binding" evidence="2">
    <location>
        <begin position="22"/>
        <end position="48"/>
    </location>
</feature>
<feature type="compositionally biased region" description="Pro residues" evidence="1">
    <location>
        <begin position="125"/>
        <end position="136"/>
    </location>
</feature>
<dbReference type="InterPro" id="IPR015362">
    <property type="entry name" value="WIBG_mago-bd"/>
</dbReference>
<feature type="region of interest" description="Disordered" evidence="1">
    <location>
        <begin position="1"/>
        <end position="146"/>
    </location>
</feature>
<evidence type="ECO:0000256" key="1">
    <source>
        <dbReference type="SAM" id="MobiDB-lite"/>
    </source>
</evidence>
<evidence type="ECO:0000259" key="2">
    <source>
        <dbReference type="SMART" id="SM01273"/>
    </source>
</evidence>
<dbReference type="PANTHER" id="PTHR22959">
    <property type="entry name" value="PYM PROTEIN"/>
    <property type="match status" value="1"/>
</dbReference>
<gene>
    <name evidence="3" type="ORF">CYLTODRAFT_190731</name>
</gene>
<feature type="compositionally biased region" description="Basic and acidic residues" evidence="1">
    <location>
        <begin position="27"/>
        <end position="42"/>
    </location>
</feature>
<feature type="compositionally biased region" description="Basic residues" evidence="1">
    <location>
        <begin position="92"/>
        <end position="101"/>
    </location>
</feature>
<reference evidence="3 4" key="1">
    <citation type="journal article" date="2015" name="Fungal Genet. Biol.">
        <title>Evolution of novel wood decay mechanisms in Agaricales revealed by the genome sequences of Fistulina hepatica and Cylindrobasidium torrendii.</title>
        <authorList>
            <person name="Floudas D."/>
            <person name="Held B.W."/>
            <person name="Riley R."/>
            <person name="Nagy L.G."/>
            <person name="Koehler G."/>
            <person name="Ransdell A.S."/>
            <person name="Younus H."/>
            <person name="Chow J."/>
            <person name="Chiniquy J."/>
            <person name="Lipzen A."/>
            <person name="Tritt A."/>
            <person name="Sun H."/>
            <person name="Haridas S."/>
            <person name="LaButti K."/>
            <person name="Ohm R.A."/>
            <person name="Kues U."/>
            <person name="Blanchette R.A."/>
            <person name="Grigoriev I.V."/>
            <person name="Minto R.E."/>
            <person name="Hibbett D.S."/>
        </authorList>
    </citation>
    <scope>NUCLEOTIDE SEQUENCE [LARGE SCALE GENOMIC DNA]</scope>
    <source>
        <strain evidence="3 4">FP15055 ss-10</strain>
    </source>
</reference>
<dbReference type="SMART" id="SM01273">
    <property type="entry name" value="Mago-bind"/>
    <property type="match status" value="1"/>
</dbReference>
<protein>
    <recommendedName>
        <fullName evidence="2">WIBG Mago-binding domain-containing protein</fullName>
    </recommendedName>
</protein>
<dbReference type="GO" id="GO:0003723">
    <property type="term" value="F:RNA binding"/>
    <property type="evidence" value="ECO:0007669"/>
    <property type="project" value="TreeGrafter"/>
</dbReference>
<dbReference type="GO" id="GO:0035145">
    <property type="term" value="C:exon-exon junction complex"/>
    <property type="evidence" value="ECO:0007669"/>
    <property type="project" value="TreeGrafter"/>
</dbReference>
<dbReference type="OrthoDB" id="21625at2759"/>
<dbReference type="PANTHER" id="PTHR22959:SF0">
    <property type="entry name" value="PARTNER OF Y14 AND MAGO"/>
    <property type="match status" value="1"/>
</dbReference>
<name>A0A0D7BVN3_9AGAR</name>
<organism evidence="3 4">
    <name type="scientific">Cylindrobasidium torrendii FP15055 ss-10</name>
    <dbReference type="NCBI Taxonomy" id="1314674"/>
    <lineage>
        <taxon>Eukaryota</taxon>
        <taxon>Fungi</taxon>
        <taxon>Dikarya</taxon>
        <taxon>Basidiomycota</taxon>
        <taxon>Agaricomycotina</taxon>
        <taxon>Agaricomycetes</taxon>
        <taxon>Agaricomycetidae</taxon>
        <taxon>Agaricales</taxon>
        <taxon>Marasmiineae</taxon>
        <taxon>Physalacriaceae</taxon>
        <taxon>Cylindrobasidium</taxon>
    </lineage>
</organism>
<sequence length="175" mass="19444">MARPPINPDKTLAGIAIDPQTLQRVIPESRRPDGSVRKELKVRPGFTPQEDVQRFRGTRQAQADSRKLPPGHVVGWTPPPQGSDPTKPMSKSQKKNAKRKEKKEEKKPEVVKDNWDDEEEETPLPAKPPASKPDPNPDALAEDMKKLELSHPLNLLAHLALGPSESMTILSHSTL</sequence>
<dbReference type="GO" id="GO:0005737">
    <property type="term" value="C:cytoplasm"/>
    <property type="evidence" value="ECO:0007669"/>
    <property type="project" value="TreeGrafter"/>
</dbReference>
<dbReference type="EMBL" id="KN880434">
    <property type="protein sequence ID" value="KIY73671.1"/>
    <property type="molecule type" value="Genomic_DNA"/>
</dbReference>
<keyword evidence="4" id="KW-1185">Reference proteome</keyword>
<dbReference type="AlphaFoldDB" id="A0A0D7BVN3"/>
<dbReference type="GO" id="GO:1903259">
    <property type="term" value="P:exon-exon junction complex disassembly"/>
    <property type="evidence" value="ECO:0007669"/>
    <property type="project" value="InterPro"/>
</dbReference>
<dbReference type="Proteomes" id="UP000054007">
    <property type="component" value="Unassembled WGS sequence"/>
</dbReference>
<dbReference type="InterPro" id="IPR036348">
    <property type="entry name" value="WIBG_N_sf"/>
</dbReference>
<dbReference type="SUPFAM" id="SSF101931">
    <property type="entry name" value="Pym (Within the bgcn gene intron protein, WIBG), N-terminal domain"/>
    <property type="match status" value="1"/>
</dbReference>